<dbReference type="SUPFAM" id="SSF56784">
    <property type="entry name" value="HAD-like"/>
    <property type="match status" value="1"/>
</dbReference>
<feature type="transmembrane region" description="Helical" evidence="2">
    <location>
        <begin position="91"/>
        <end position="110"/>
    </location>
</feature>
<dbReference type="AlphaFoldDB" id="A0A9W8LZN8"/>
<reference evidence="3" key="1">
    <citation type="submission" date="2022-07" db="EMBL/GenBank/DDBJ databases">
        <title>Phylogenomic reconstructions and comparative analyses of Kickxellomycotina fungi.</title>
        <authorList>
            <person name="Reynolds N.K."/>
            <person name="Stajich J.E."/>
            <person name="Barry K."/>
            <person name="Grigoriev I.V."/>
            <person name="Crous P."/>
            <person name="Smith M.E."/>
        </authorList>
    </citation>
    <scope>NUCLEOTIDE SEQUENCE</scope>
    <source>
        <strain evidence="3">NRRL 1566</strain>
    </source>
</reference>
<dbReference type="GO" id="GO:0016887">
    <property type="term" value="F:ATP hydrolysis activity"/>
    <property type="evidence" value="ECO:0007669"/>
    <property type="project" value="InterPro"/>
</dbReference>
<feature type="transmembrane region" description="Helical" evidence="2">
    <location>
        <begin position="62"/>
        <end position="85"/>
    </location>
</feature>
<evidence type="ECO:0000313" key="4">
    <source>
        <dbReference type="Proteomes" id="UP001139887"/>
    </source>
</evidence>
<dbReference type="PANTHER" id="PTHR46594">
    <property type="entry name" value="P-TYPE CATION-TRANSPORTING ATPASE"/>
    <property type="match status" value="1"/>
</dbReference>
<organism evidence="3 4">
    <name type="scientific">Coemansia brasiliensis</name>
    <dbReference type="NCBI Taxonomy" id="2650707"/>
    <lineage>
        <taxon>Eukaryota</taxon>
        <taxon>Fungi</taxon>
        <taxon>Fungi incertae sedis</taxon>
        <taxon>Zoopagomycota</taxon>
        <taxon>Kickxellomycotina</taxon>
        <taxon>Kickxellomycetes</taxon>
        <taxon>Kickxellales</taxon>
        <taxon>Kickxellaceae</taxon>
        <taxon>Coemansia</taxon>
    </lineage>
</organism>
<evidence type="ECO:0000256" key="1">
    <source>
        <dbReference type="ARBA" id="ARBA00022723"/>
    </source>
</evidence>
<dbReference type="GO" id="GO:0046872">
    <property type="term" value="F:metal ion binding"/>
    <property type="evidence" value="ECO:0007669"/>
    <property type="project" value="UniProtKB-KW"/>
</dbReference>
<protein>
    <submittedName>
        <fullName evidence="3">Cu(2+)-transporting P-type ATPase</fullName>
    </submittedName>
</protein>
<dbReference type="Proteomes" id="UP001139887">
    <property type="component" value="Unassembled WGS sequence"/>
</dbReference>
<dbReference type="OrthoDB" id="432719at2759"/>
<dbReference type="GO" id="GO:0005524">
    <property type="term" value="F:ATP binding"/>
    <property type="evidence" value="ECO:0007669"/>
    <property type="project" value="InterPro"/>
</dbReference>
<dbReference type="InterPro" id="IPR001757">
    <property type="entry name" value="P_typ_ATPase"/>
</dbReference>
<name>A0A9W8LZN8_9FUNG</name>
<dbReference type="GO" id="GO:0016020">
    <property type="term" value="C:membrane"/>
    <property type="evidence" value="ECO:0007669"/>
    <property type="project" value="InterPro"/>
</dbReference>
<comment type="caution">
    <text evidence="3">The sequence shown here is derived from an EMBL/GenBank/DDBJ whole genome shotgun (WGS) entry which is preliminary data.</text>
</comment>
<dbReference type="PRINTS" id="PR00120">
    <property type="entry name" value="HATPASE"/>
</dbReference>
<dbReference type="EMBL" id="JANBUW010000229">
    <property type="protein sequence ID" value="KAJ2848004.1"/>
    <property type="molecule type" value="Genomic_DNA"/>
</dbReference>
<accession>A0A9W8LZN8</accession>
<keyword evidence="4" id="KW-1185">Reference proteome</keyword>
<evidence type="ECO:0000256" key="2">
    <source>
        <dbReference type="SAM" id="Phobius"/>
    </source>
</evidence>
<keyword evidence="2" id="KW-1133">Transmembrane helix</keyword>
<gene>
    <name evidence="3" type="primary">CCC2_1</name>
    <name evidence="3" type="ORF">IWW36_003553</name>
</gene>
<proteinExistence type="predicted"/>
<dbReference type="PANTHER" id="PTHR46594:SF4">
    <property type="entry name" value="P-TYPE CATION-TRANSPORTING ATPASE"/>
    <property type="match status" value="1"/>
</dbReference>
<dbReference type="InterPro" id="IPR036412">
    <property type="entry name" value="HAD-like_sf"/>
</dbReference>
<evidence type="ECO:0000313" key="3">
    <source>
        <dbReference type="EMBL" id="KAJ2848004.1"/>
    </source>
</evidence>
<sequence>MVGDGVNDGAALAAADVGIAMKSGTDVAMEAASMVLMREDITDVVAALDLSQTIFRRIQWNYVWASMYNLLGIPMAMGLFIPFGIMMPPVFAGMAMAMSSVSVMASSLLLKLYRKPVCHAPGPGMLPLADTEVQVLSAPRQGMRRNDLRNDAFVVDLSDTLDTDDVMEMSQMGSAEPLTHTNDRRRTRAASGYFGIGNSSRYDYHEVSQNGQ</sequence>
<dbReference type="Gene3D" id="3.40.50.1000">
    <property type="entry name" value="HAD superfamily/HAD-like"/>
    <property type="match status" value="1"/>
</dbReference>
<keyword evidence="2" id="KW-0472">Membrane</keyword>
<keyword evidence="2" id="KW-0812">Transmembrane</keyword>
<dbReference type="PRINTS" id="PR00119">
    <property type="entry name" value="CATATPASE"/>
</dbReference>
<keyword evidence="1" id="KW-0479">Metal-binding</keyword>
<dbReference type="InterPro" id="IPR023214">
    <property type="entry name" value="HAD_sf"/>
</dbReference>